<dbReference type="RefSeq" id="WP_016195790.1">
    <property type="nucleotide sequence ID" value="NZ_AQPN01000090.1"/>
</dbReference>
<dbReference type="Proteomes" id="UP000014174">
    <property type="component" value="Unassembled WGS sequence"/>
</dbReference>
<evidence type="ECO:0000313" key="9">
    <source>
        <dbReference type="Proteomes" id="UP000014174"/>
    </source>
</evidence>
<dbReference type="eggNOG" id="COG0614">
    <property type="taxonomic scope" value="Bacteria"/>
</dbReference>
<evidence type="ECO:0000256" key="1">
    <source>
        <dbReference type="ARBA" id="ARBA00004442"/>
    </source>
</evidence>
<comment type="caution">
    <text evidence="8">The sequence shown here is derived from an EMBL/GenBank/DDBJ whole genome shotgun (WGS) entry which is preliminary data.</text>
</comment>
<feature type="domain" description="RagB/SusD" evidence="6">
    <location>
        <begin position="343"/>
        <end position="606"/>
    </location>
</feature>
<evidence type="ECO:0008006" key="10">
    <source>
        <dbReference type="Google" id="ProtNLM"/>
    </source>
</evidence>
<evidence type="ECO:0000256" key="3">
    <source>
        <dbReference type="ARBA" id="ARBA00022729"/>
    </source>
</evidence>
<keyword evidence="4" id="KW-0472">Membrane</keyword>
<gene>
    <name evidence="8" type="ORF">ADIARSV_2559</name>
</gene>
<dbReference type="InterPro" id="IPR012944">
    <property type="entry name" value="SusD_RagB_dom"/>
</dbReference>
<evidence type="ECO:0000313" key="8">
    <source>
        <dbReference type="EMBL" id="EOR94318.1"/>
    </source>
</evidence>
<name>R9GRJ5_9SPHI</name>
<evidence type="ECO:0000256" key="4">
    <source>
        <dbReference type="ARBA" id="ARBA00023136"/>
    </source>
</evidence>
<comment type="subcellular location">
    <subcellularLocation>
        <location evidence="1">Cell outer membrane</location>
    </subcellularLocation>
</comment>
<dbReference type="AlphaFoldDB" id="R9GRJ5"/>
<dbReference type="Pfam" id="PF14322">
    <property type="entry name" value="SusD-like_3"/>
    <property type="match status" value="1"/>
</dbReference>
<keyword evidence="9" id="KW-1185">Reference proteome</keyword>
<keyword evidence="3" id="KW-0732">Signal</keyword>
<evidence type="ECO:0000256" key="2">
    <source>
        <dbReference type="ARBA" id="ARBA00006275"/>
    </source>
</evidence>
<organism evidence="8 9">
    <name type="scientific">Arcticibacter svalbardensis MN12-7</name>
    <dbReference type="NCBI Taxonomy" id="1150600"/>
    <lineage>
        <taxon>Bacteria</taxon>
        <taxon>Pseudomonadati</taxon>
        <taxon>Bacteroidota</taxon>
        <taxon>Sphingobacteriia</taxon>
        <taxon>Sphingobacteriales</taxon>
        <taxon>Sphingobacteriaceae</taxon>
        <taxon>Arcticibacter</taxon>
    </lineage>
</organism>
<keyword evidence="5" id="KW-0998">Cell outer membrane</keyword>
<dbReference type="SUPFAM" id="SSF48452">
    <property type="entry name" value="TPR-like"/>
    <property type="match status" value="1"/>
</dbReference>
<reference evidence="8 9" key="1">
    <citation type="journal article" date="2013" name="Genome Announc.">
        <title>Draft Genome Sequence of Arcticibacter svalbardensis Strain MN12-7T, a Member of the Family Sphingobacteriaceae Isolated from an Arctic Soil Sample.</title>
        <authorList>
            <person name="Shivaji S."/>
            <person name="Ara S."/>
            <person name="Prasad S."/>
            <person name="Manasa B.P."/>
            <person name="Begum Z."/>
            <person name="Singh A."/>
            <person name="Kumar Pinnaka A."/>
        </authorList>
    </citation>
    <scope>NUCLEOTIDE SEQUENCE [LARGE SCALE GENOMIC DNA]</scope>
    <source>
        <strain evidence="8 9">MN12-7</strain>
    </source>
</reference>
<dbReference type="Pfam" id="PF07980">
    <property type="entry name" value="SusD_RagB"/>
    <property type="match status" value="1"/>
</dbReference>
<evidence type="ECO:0000259" key="7">
    <source>
        <dbReference type="Pfam" id="PF14322"/>
    </source>
</evidence>
<accession>R9GRJ5</accession>
<feature type="domain" description="SusD-like N-terminal" evidence="7">
    <location>
        <begin position="30"/>
        <end position="240"/>
    </location>
</feature>
<dbReference type="GO" id="GO:0009279">
    <property type="term" value="C:cell outer membrane"/>
    <property type="evidence" value="ECO:0007669"/>
    <property type="project" value="UniProtKB-SubCell"/>
</dbReference>
<dbReference type="OrthoDB" id="608091at2"/>
<dbReference type="PATRIC" id="fig|1150600.3.peg.2533"/>
<evidence type="ECO:0000256" key="5">
    <source>
        <dbReference type="ARBA" id="ARBA00023237"/>
    </source>
</evidence>
<dbReference type="Gene3D" id="1.25.40.390">
    <property type="match status" value="1"/>
</dbReference>
<dbReference type="EMBL" id="AQPN01000090">
    <property type="protein sequence ID" value="EOR94318.1"/>
    <property type="molecule type" value="Genomic_DNA"/>
</dbReference>
<dbReference type="InterPro" id="IPR011990">
    <property type="entry name" value="TPR-like_helical_dom_sf"/>
</dbReference>
<comment type="similarity">
    <text evidence="2">Belongs to the SusD family.</text>
</comment>
<proteinExistence type="inferred from homology"/>
<protein>
    <recommendedName>
        <fullName evidence="10">Outer membrane protein</fullName>
    </recommendedName>
</protein>
<dbReference type="STRING" id="1150600.ADIARSV_2559"/>
<evidence type="ECO:0000259" key="6">
    <source>
        <dbReference type="Pfam" id="PF07980"/>
    </source>
</evidence>
<sequence length="606" mass="69025">MKNLINLHKLLIVFLGISTITLLNACQKGFLDQVPDDRITIEKVFQRQKYSEEYLANIYNYIPNEAYRNTTIWDGASDDADITYDRPGSGYDSYPINLGNWNAASNYYNKWTANYRGIRSATYFIQHIGANAELLAQSGGPERITQYIAEARALRAILYYNLVRQYGPVILLGDEMISGDIEPSAEEANKPRSSFDECISYIVSELDLAALDLKKNYTDQVSTDYGRMTQAVCYAYQSKALLLAASPQFNGNMDYSNFKNGDGKALVNTQYDANKWKLAADAAKRIITEFNFALFRKNNAAGVFDPYLSTRDVFLVPWNSEVIFARVSNNLSGWERSVAPRVVSGYAAVAVTQQLVDEFETGTGKRINDAGTDYIETGFSTVATKYTTVGTYNMYVNREPRFYVNVSYNGSQWLNTSEGIKIVETFFTGNTGKKGSWDFPRTGYIARKNVDPNSNVRTSVYVARPFVMIRYAEILLNYIEALNEYDPGNADILLYLNQIRNRAGVPNVQTGLGQSEMREKIRHERRVELCLEGLRYTDTRRWKIAEQTDGGAFYGMNVDTGTKLADEVFYQRTMFERRVFLKHYYLFPIPQEELDRDKNLVQNPGW</sequence>
<dbReference type="InterPro" id="IPR033985">
    <property type="entry name" value="SusD-like_N"/>
</dbReference>